<accession>A0ACA9NEJ9</accession>
<evidence type="ECO:0000313" key="1">
    <source>
        <dbReference type="EMBL" id="CAG8646415.1"/>
    </source>
</evidence>
<evidence type="ECO:0000313" key="2">
    <source>
        <dbReference type="Proteomes" id="UP000789525"/>
    </source>
</evidence>
<proteinExistence type="predicted"/>
<name>A0ACA9NEJ9_9GLOM</name>
<comment type="caution">
    <text evidence="1">The sequence shown here is derived from an EMBL/GenBank/DDBJ whole genome shotgun (WGS) entry which is preliminary data.</text>
</comment>
<organism evidence="1 2">
    <name type="scientific">Acaulospora colombiana</name>
    <dbReference type="NCBI Taxonomy" id="27376"/>
    <lineage>
        <taxon>Eukaryota</taxon>
        <taxon>Fungi</taxon>
        <taxon>Fungi incertae sedis</taxon>
        <taxon>Mucoromycota</taxon>
        <taxon>Glomeromycotina</taxon>
        <taxon>Glomeromycetes</taxon>
        <taxon>Diversisporales</taxon>
        <taxon>Acaulosporaceae</taxon>
        <taxon>Acaulospora</taxon>
    </lineage>
</organism>
<protein>
    <submittedName>
        <fullName evidence="1">267_t:CDS:1</fullName>
    </submittedName>
</protein>
<reference evidence="1" key="1">
    <citation type="submission" date="2021-06" db="EMBL/GenBank/DDBJ databases">
        <authorList>
            <person name="Kallberg Y."/>
            <person name="Tangrot J."/>
            <person name="Rosling A."/>
        </authorList>
    </citation>
    <scope>NUCLEOTIDE SEQUENCE</scope>
    <source>
        <strain evidence="1">CL356</strain>
    </source>
</reference>
<sequence>RWTEAEEFLEMVVSAPIASNSPSAIQMEAMKKLSLVQLISYGTLKNMPKYVPALFTKNVKQSPYGQLAKIYPAGPLLQLAEKEQKTFLQDYNLGLVREVLATAPRWKLKTLTKTYLTLSLSEIGKEIGIADPAELRALVQNMIQTGDITANLEGDTLSFIDEKPQFRPEDIEKALATAQYECRKLALIDQAVGRSKEFLQKALKERDTGGGAALDYAAWNKLQGLYDSKHKSLVLRDLFAADPQRFQKFSREYKGPNASLFLDFSKHLIDEEVLATLIDLVKEAGVEGARDAMFKGEHINTSEDRAVLHVALRNVDGAFSISESGVDEVGPVLEHMRSFSESVRSGEWKGYTGKPINTIVNIGIGGSDLGPVMVTEALKYYSKRDLKAFFVSNIDGTHIAETLRECDPETTIFIIASKTFTTQETITNAETAKEWFLKSAGDTAHVAKHFVALSTNTKAVTAFGIAEENMFQFWDWVGGRYSLWSAIGLSIALVIGFDNFKALLEGAHEMDKHFKSARLEDNLPVLMAVLGIWYGDFYAGTNGQHSFYQLVHQGTKLIPADFLAPANSLNAVGGDKHHRILLSNFFAQPEALAFGKTEEEELGPNASEALVKSKVFEGNRPSSSIMFPKMTPSTLGALVALYEHKIFVQGMVWGINSFGKGDLIGDIPSSNFTGRPNGCRTWQGSREEDFGAIR</sequence>
<feature type="non-terminal residue" evidence="1">
    <location>
        <position position="1"/>
    </location>
</feature>
<gene>
    <name evidence="1" type="ORF">ACOLOM_LOCUS8112</name>
</gene>
<dbReference type="Proteomes" id="UP000789525">
    <property type="component" value="Unassembled WGS sequence"/>
</dbReference>
<keyword evidence="2" id="KW-1185">Reference proteome</keyword>
<dbReference type="EMBL" id="CAJVPT010020169">
    <property type="protein sequence ID" value="CAG8646415.1"/>
    <property type="molecule type" value="Genomic_DNA"/>
</dbReference>